<evidence type="ECO:0000256" key="1">
    <source>
        <dbReference type="SAM" id="MobiDB-lite"/>
    </source>
</evidence>
<comment type="caution">
    <text evidence="3">The sequence shown here is derived from an EMBL/GenBank/DDBJ whole genome shotgun (WGS) entry which is preliminary data.</text>
</comment>
<evidence type="ECO:0000313" key="3">
    <source>
        <dbReference type="EMBL" id="CAD8147011.1"/>
    </source>
</evidence>
<proteinExistence type="predicted"/>
<dbReference type="PANTHER" id="PTHR46653:SF1">
    <property type="entry name" value="SPECIFICITY PROTEIN PHOSPHATASE, PUTATIVE-RELATED"/>
    <property type="match status" value="1"/>
</dbReference>
<dbReference type="CDD" id="cd14498">
    <property type="entry name" value="DSP"/>
    <property type="match status" value="1"/>
</dbReference>
<organism evidence="3 4">
    <name type="scientific">Paramecium octaurelia</name>
    <dbReference type="NCBI Taxonomy" id="43137"/>
    <lineage>
        <taxon>Eukaryota</taxon>
        <taxon>Sar</taxon>
        <taxon>Alveolata</taxon>
        <taxon>Ciliophora</taxon>
        <taxon>Intramacronucleata</taxon>
        <taxon>Oligohymenophorea</taxon>
        <taxon>Peniculida</taxon>
        <taxon>Parameciidae</taxon>
        <taxon>Paramecium</taxon>
    </lineage>
</organism>
<evidence type="ECO:0000259" key="2">
    <source>
        <dbReference type="PROSITE" id="PS50054"/>
    </source>
</evidence>
<dbReference type="OrthoDB" id="307091at2759"/>
<dbReference type="AlphaFoldDB" id="A0A8S1SZH6"/>
<gene>
    <name evidence="3" type="ORF">POCTA_138.1.T0190218</name>
</gene>
<dbReference type="InterPro" id="IPR020422">
    <property type="entry name" value="TYR_PHOSPHATASE_DUAL_dom"/>
</dbReference>
<accession>A0A8S1SZH6</accession>
<feature type="compositionally biased region" description="Polar residues" evidence="1">
    <location>
        <begin position="244"/>
        <end position="263"/>
    </location>
</feature>
<feature type="region of interest" description="Disordered" evidence="1">
    <location>
        <begin position="244"/>
        <end position="270"/>
    </location>
</feature>
<dbReference type="EMBL" id="CAJJDP010000019">
    <property type="protein sequence ID" value="CAD8147011.1"/>
    <property type="molecule type" value="Genomic_DNA"/>
</dbReference>
<dbReference type="Proteomes" id="UP000683925">
    <property type="component" value="Unassembled WGS sequence"/>
</dbReference>
<dbReference type="PROSITE" id="PS50054">
    <property type="entry name" value="TYR_PHOSPHATASE_DUAL"/>
    <property type="match status" value="1"/>
</dbReference>
<keyword evidence="4" id="KW-1185">Reference proteome</keyword>
<evidence type="ECO:0000313" key="4">
    <source>
        <dbReference type="Proteomes" id="UP000683925"/>
    </source>
</evidence>
<dbReference type="OMA" id="VISRNWN"/>
<reference evidence="3" key="1">
    <citation type="submission" date="2021-01" db="EMBL/GenBank/DDBJ databases">
        <authorList>
            <consortium name="Genoscope - CEA"/>
            <person name="William W."/>
        </authorList>
    </citation>
    <scope>NUCLEOTIDE SEQUENCE</scope>
</reference>
<dbReference type="Pfam" id="PF00782">
    <property type="entry name" value="DSPc"/>
    <property type="match status" value="1"/>
</dbReference>
<protein>
    <recommendedName>
        <fullName evidence="2">Tyrosine-protein phosphatase domain-containing protein</fullName>
    </recommendedName>
</protein>
<dbReference type="PANTHER" id="PTHR46653">
    <property type="entry name" value="SPECIFICITY PROTEIN PHOSPHATASE, PUTATIVE-RELATED"/>
    <property type="match status" value="1"/>
</dbReference>
<dbReference type="InterPro" id="IPR000340">
    <property type="entry name" value="Dual-sp_phosphatase_cat-dom"/>
</dbReference>
<name>A0A8S1SZH6_PAROT</name>
<dbReference type="SMART" id="SM00195">
    <property type="entry name" value="DSPc"/>
    <property type="match status" value="1"/>
</dbReference>
<sequence>MFNSSLNLRQLSKIIASRILDGVFIGNYIPLQEQQYLKINQITHVVNCAASEIQVPNNLNVLNYYWKDEDSQIIVTIQIIREISAFVEKALKRGESVLFCCVNGQSRSLTALVSYLMFRYSWSLFKALQYINILQKEFEIRATFLKQLIVFEKEQMKGKVISRNWNQTPLDQEEMLLQNTYLNSVQKEKDDLLMNMTQQIPLNLTQKKVSWQINQIELCNLDIFYNFSKEKKQIKSILKTSTIQPSDLNNSQSKPQASTSFQKPKSKNEELFIRKNSQYNRKNQLRTLTPLNRRKNFDSPTPKLNMGKYLEIELQSQQYQKKFRSQATSPYYNQSHRNQNASYNSVDLEQESPKKIPHLLRRAQFKLSQLL</sequence>
<feature type="domain" description="Tyrosine-protein phosphatase" evidence="2">
    <location>
        <begin position="15"/>
        <end position="157"/>
    </location>
</feature>